<dbReference type="GO" id="GO:0005886">
    <property type="term" value="C:plasma membrane"/>
    <property type="evidence" value="ECO:0007669"/>
    <property type="project" value="UniProtKB-SubCell"/>
</dbReference>
<dbReference type="NCBIfam" id="TIGR00710">
    <property type="entry name" value="efflux_Bcr_CflA"/>
    <property type="match status" value="1"/>
</dbReference>
<dbReference type="InterPro" id="IPR036259">
    <property type="entry name" value="MFS_trans_sf"/>
</dbReference>
<dbReference type="Pfam" id="PF07690">
    <property type="entry name" value="MFS_1"/>
    <property type="match status" value="1"/>
</dbReference>
<feature type="transmembrane region" description="Helical" evidence="9">
    <location>
        <begin position="140"/>
        <end position="158"/>
    </location>
</feature>
<feature type="transmembrane region" description="Helical" evidence="9">
    <location>
        <begin position="170"/>
        <end position="190"/>
    </location>
</feature>
<comment type="similarity">
    <text evidence="2">Belongs to the major facilitator superfamily. Bcr/CmlA family.</text>
</comment>
<dbReference type="Gene3D" id="1.20.1720.10">
    <property type="entry name" value="Multidrug resistance protein D"/>
    <property type="match status" value="1"/>
</dbReference>
<evidence type="ECO:0000256" key="5">
    <source>
        <dbReference type="ARBA" id="ARBA00022692"/>
    </source>
</evidence>
<organism evidence="11 12">
    <name type="scientific">Streptomyces minutiscleroticus</name>
    <dbReference type="NCBI Taxonomy" id="68238"/>
    <lineage>
        <taxon>Bacteria</taxon>
        <taxon>Bacillati</taxon>
        <taxon>Actinomycetota</taxon>
        <taxon>Actinomycetes</taxon>
        <taxon>Kitasatosporales</taxon>
        <taxon>Streptomycetaceae</taxon>
        <taxon>Streptomyces</taxon>
    </lineage>
</organism>
<keyword evidence="12" id="KW-1185">Reference proteome</keyword>
<protein>
    <submittedName>
        <fullName evidence="11">Bcr/CflA family drug resistance efflux transporter</fullName>
    </submittedName>
</protein>
<dbReference type="GO" id="GO:0015385">
    <property type="term" value="F:sodium:proton antiporter activity"/>
    <property type="evidence" value="ECO:0007669"/>
    <property type="project" value="TreeGrafter"/>
</dbReference>
<feature type="transmembrane region" description="Helical" evidence="9">
    <location>
        <begin position="313"/>
        <end position="330"/>
    </location>
</feature>
<evidence type="ECO:0000256" key="2">
    <source>
        <dbReference type="ARBA" id="ARBA00006236"/>
    </source>
</evidence>
<evidence type="ECO:0000256" key="4">
    <source>
        <dbReference type="ARBA" id="ARBA00022475"/>
    </source>
</evidence>
<keyword evidence="5 9" id="KW-0812">Transmembrane</keyword>
<dbReference type="Proteomes" id="UP000619244">
    <property type="component" value="Unassembled WGS sequence"/>
</dbReference>
<feature type="transmembrane region" description="Helical" evidence="9">
    <location>
        <begin position="342"/>
        <end position="362"/>
    </location>
</feature>
<dbReference type="AlphaFoldDB" id="A0A918NRF3"/>
<evidence type="ECO:0000256" key="7">
    <source>
        <dbReference type="ARBA" id="ARBA00023136"/>
    </source>
</evidence>
<evidence type="ECO:0000256" key="8">
    <source>
        <dbReference type="SAM" id="MobiDB-lite"/>
    </source>
</evidence>
<dbReference type="PANTHER" id="PTHR23502:SF132">
    <property type="entry name" value="POLYAMINE TRANSPORTER 2-RELATED"/>
    <property type="match status" value="1"/>
</dbReference>
<dbReference type="RefSeq" id="WP_229919531.1">
    <property type="nucleotide sequence ID" value="NZ_BMVU01000027.1"/>
</dbReference>
<feature type="transmembrane region" description="Helical" evidence="9">
    <location>
        <begin position="83"/>
        <end position="105"/>
    </location>
</feature>
<dbReference type="EMBL" id="BMVU01000027">
    <property type="protein sequence ID" value="GGX89860.1"/>
    <property type="molecule type" value="Genomic_DNA"/>
</dbReference>
<dbReference type="PROSITE" id="PS50850">
    <property type="entry name" value="MFS"/>
    <property type="match status" value="1"/>
</dbReference>
<evidence type="ECO:0000256" key="3">
    <source>
        <dbReference type="ARBA" id="ARBA00022448"/>
    </source>
</evidence>
<feature type="transmembrane region" description="Helical" evidence="9">
    <location>
        <begin position="111"/>
        <end position="128"/>
    </location>
</feature>
<evidence type="ECO:0000313" key="12">
    <source>
        <dbReference type="Proteomes" id="UP000619244"/>
    </source>
</evidence>
<evidence type="ECO:0000256" key="6">
    <source>
        <dbReference type="ARBA" id="ARBA00022989"/>
    </source>
</evidence>
<keyword evidence="6 9" id="KW-1133">Transmembrane helix</keyword>
<dbReference type="InterPro" id="IPR011701">
    <property type="entry name" value="MFS"/>
</dbReference>
<feature type="transmembrane region" description="Helical" evidence="9">
    <location>
        <begin position="220"/>
        <end position="244"/>
    </location>
</feature>
<feature type="domain" description="Major facilitator superfamily (MFS) profile" evidence="10">
    <location>
        <begin position="16"/>
        <end position="399"/>
    </location>
</feature>
<comment type="caution">
    <text evidence="11">The sequence shown here is derived from an EMBL/GenBank/DDBJ whole genome shotgun (WGS) entry which is preliminary data.</text>
</comment>
<dbReference type="InterPro" id="IPR020846">
    <property type="entry name" value="MFS_dom"/>
</dbReference>
<evidence type="ECO:0000259" key="10">
    <source>
        <dbReference type="PROSITE" id="PS50850"/>
    </source>
</evidence>
<dbReference type="PROSITE" id="PS00216">
    <property type="entry name" value="SUGAR_TRANSPORT_1"/>
    <property type="match status" value="1"/>
</dbReference>
<sequence>MSASPAAPRPGVSGPLIVVLALLSAVAPFATDMYLPSFTELASDLHTSAAGVQLTLTAFLTGLAVGQLLIGPLSDRFGRRGPLIAATAVATLASALCALAPSIWLLVVFRFVQGFAGSAGIVIGRAVASDRTEGRAAAKVFSVLASIGGIAPVVAPLAGGALSESAGWRGVFWVLTGITLLMLLSALFVVPESLPREQRHAGGLADTGRTMRRLFADRGYLGYTFAFAFGFAGLMAYISASPFVVENVLGLSTTQYTLTFAVNAVGLVLSSTLNSRLVNRFSPAALLRTGLTGMFVLALVLLAVLAAGASAPVVLPVLFLTVFTLGLIMGNASALAIGRAPYAAGAAAAVMGALQFGFGALVSPLVGLGGEDTGLPMAVTIAVSALLALCAQFAVGKGPAPVPPQRGEASRPAGADGAAGPAESADSAAR</sequence>
<reference evidence="11" key="2">
    <citation type="submission" date="2020-09" db="EMBL/GenBank/DDBJ databases">
        <authorList>
            <person name="Sun Q."/>
            <person name="Ohkuma M."/>
        </authorList>
    </citation>
    <scope>NUCLEOTIDE SEQUENCE</scope>
    <source>
        <strain evidence="11">JCM 4790</strain>
    </source>
</reference>
<feature type="transmembrane region" description="Helical" evidence="9">
    <location>
        <begin position="285"/>
        <end position="307"/>
    </location>
</feature>
<name>A0A918NRF3_9ACTN</name>
<dbReference type="InterPro" id="IPR005829">
    <property type="entry name" value="Sugar_transporter_CS"/>
</dbReference>
<dbReference type="InterPro" id="IPR004812">
    <property type="entry name" value="Efflux_drug-R_Bcr/CmlA"/>
</dbReference>
<proteinExistence type="inferred from homology"/>
<feature type="transmembrane region" description="Helical" evidence="9">
    <location>
        <begin position="374"/>
        <end position="396"/>
    </location>
</feature>
<dbReference type="CDD" id="cd17320">
    <property type="entry name" value="MFS_MdfA_MDR_like"/>
    <property type="match status" value="1"/>
</dbReference>
<feature type="transmembrane region" description="Helical" evidence="9">
    <location>
        <begin position="50"/>
        <end position="71"/>
    </location>
</feature>
<keyword evidence="7 9" id="KW-0472">Membrane</keyword>
<feature type="region of interest" description="Disordered" evidence="8">
    <location>
        <begin position="398"/>
        <end position="430"/>
    </location>
</feature>
<dbReference type="GO" id="GO:0042910">
    <property type="term" value="F:xenobiotic transmembrane transporter activity"/>
    <property type="evidence" value="ECO:0007669"/>
    <property type="project" value="InterPro"/>
</dbReference>
<feature type="compositionally biased region" description="Low complexity" evidence="8">
    <location>
        <begin position="410"/>
        <end position="430"/>
    </location>
</feature>
<evidence type="ECO:0000256" key="9">
    <source>
        <dbReference type="SAM" id="Phobius"/>
    </source>
</evidence>
<reference evidence="11" key="1">
    <citation type="journal article" date="2014" name="Int. J. Syst. Evol. Microbiol.">
        <title>Complete genome sequence of Corynebacterium casei LMG S-19264T (=DSM 44701T), isolated from a smear-ripened cheese.</title>
        <authorList>
            <consortium name="US DOE Joint Genome Institute (JGI-PGF)"/>
            <person name="Walter F."/>
            <person name="Albersmeier A."/>
            <person name="Kalinowski J."/>
            <person name="Ruckert C."/>
        </authorList>
    </citation>
    <scope>NUCLEOTIDE SEQUENCE</scope>
    <source>
        <strain evidence="11">JCM 4790</strain>
    </source>
</reference>
<keyword evidence="3" id="KW-0813">Transport</keyword>
<dbReference type="SUPFAM" id="SSF103473">
    <property type="entry name" value="MFS general substrate transporter"/>
    <property type="match status" value="1"/>
</dbReference>
<dbReference type="PANTHER" id="PTHR23502">
    <property type="entry name" value="MAJOR FACILITATOR SUPERFAMILY"/>
    <property type="match status" value="1"/>
</dbReference>
<dbReference type="GO" id="GO:1990961">
    <property type="term" value="P:xenobiotic detoxification by transmembrane export across the plasma membrane"/>
    <property type="evidence" value="ECO:0007669"/>
    <property type="project" value="InterPro"/>
</dbReference>
<feature type="transmembrane region" description="Helical" evidence="9">
    <location>
        <begin position="12"/>
        <end position="30"/>
    </location>
</feature>
<evidence type="ECO:0000313" key="11">
    <source>
        <dbReference type="EMBL" id="GGX89860.1"/>
    </source>
</evidence>
<gene>
    <name evidence="11" type="ORF">GCM10010358_49790</name>
</gene>
<evidence type="ECO:0000256" key="1">
    <source>
        <dbReference type="ARBA" id="ARBA00004651"/>
    </source>
</evidence>
<comment type="subcellular location">
    <subcellularLocation>
        <location evidence="1">Cell membrane</location>
        <topology evidence="1">Multi-pass membrane protein</topology>
    </subcellularLocation>
</comment>
<accession>A0A918NRF3</accession>
<keyword evidence="4" id="KW-1003">Cell membrane</keyword>
<dbReference type="FunFam" id="1.20.1720.10:FF:000005">
    <property type="entry name" value="Bcr/CflA family efflux transporter"/>
    <property type="match status" value="1"/>
</dbReference>
<feature type="transmembrane region" description="Helical" evidence="9">
    <location>
        <begin position="256"/>
        <end position="273"/>
    </location>
</feature>